<comment type="caution">
    <text evidence="2">The sequence shown here is derived from an EMBL/GenBank/DDBJ whole genome shotgun (WGS) entry which is preliminary data.</text>
</comment>
<evidence type="ECO:0000313" key="3">
    <source>
        <dbReference type="Proteomes" id="UP000319296"/>
    </source>
</evidence>
<dbReference type="EMBL" id="SGBB01000018">
    <property type="protein sequence ID" value="RZD17924.1"/>
    <property type="molecule type" value="Genomic_DNA"/>
</dbReference>
<dbReference type="Pfam" id="PF01402">
    <property type="entry name" value="RHH_1"/>
    <property type="match status" value="1"/>
</dbReference>
<feature type="domain" description="Ribbon-helix-helix protein CopG" evidence="1">
    <location>
        <begin position="21"/>
        <end position="54"/>
    </location>
</feature>
<proteinExistence type="predicted"/>
<dbReference type="GO" id="GO:0006355">
    <property type="term" value="P:regulation of DNA-templated transcription"/>
    <property type="evidence" value="ECO:0007669"/>
    <property type="project" value="InterPro"/>
</dbReference>
<reference evidence="2 3" key="1">
    <citation type="journal article" date="2019" name="ISME J.">
        <title>Insights into ecological role of a new deltaproteobacterial order Candidatus Acidulodesulfobacterales by metagenomics and metatranscriptomics.</title>
        <authorList>
            <person name="Tan S."/>
            <person name="Liu J."/>
            <person name="Fang Y."/>
            <person name="Hedlund B.P."/>
            <person name="Lian Z.H."/>
            <person name="Huang L.Y."/>
            <person name="Li J.T."/>
            <person name="Huang L.N."/>
            <person name="Li W.J."/>
            <person name="Jiang H.C."/>
            <person name="Dong H.L."/>
            <person name="Shu W.S."/>
        </authorList>
    </citation>
    <scope>NUCLEOTIDE SEQUENCE [LARGE SCALE GENOMIC DNA]</scope>
    <source>
        <strain evidence="2">AP1</strain>
    </source>
</reference>
<evidence type="ECO:0000259" key="1">
    <source>
        <dbReference type="Pfam" id="PF01402"/>
    </source>
</evidence>
<evidence type="ECO:0000313" key="2">
    <source>
        <dbReference type="EMBL" id="RZD17924.1"/>
    </source>
</evidence>
<dbReference type="InterPro" id="IPR002145">
    <property type="entry name" value="CopG"/>
</dbReference>
<gene>
    <name evidence="2" type="ORF">EVG15_08560</name>
</gene>
<dbReference type="Proteomes" id="UP000319296">
    <property type="component" value="Unassembled WGS sequence"/>
</dbReference>
<name>A0A519BKX9_9DELT</name>
<accession>A0A519BKX9</accession>
<sequence>MYNIHHIRYILLIAKEVILMRRTQIYLDEEIYDIVKKESKLLGKSASQIIRENLKDSILNRQQKIINAIDNSKGAWKDKTNFEVNSFIRKLRKGNRIDNL</sequence>
<organism evidence="2 3">
    <name type="scientific">Candidatus Acididesulfobacter diazotrophicus</name>
    <dbReference type="NCBI Taxonomy" id="2597226"/>
    <lineage>
        <taxon>Bacteria</taxon>
        <taxon>Deltaproteobacteria</taxon>
        <taxon>Candidatus Acidulodesulfobacterales</taxon>
        <taxon>Candidatus Acididesulfobacter</taxon>
    </lineage>
</organism>
<protein>
    <submittedName>
        <fullName evidence="2">Ribbon-helix-helix protein, CopG family</fullName>
    </submittedName>
</protein>
<dbReference type="AlphaFoldDB" id="A0A519BKX9"/>